<evidence type="ECO:0008006" key="3">
    <source>
        <dbReference type="Google" id="ProtNLM"/>
    </source>
</evidence>
<gene>
    <name evidence="1" type="ORF">RAK27_05360</name>
</gene>
<dbReference type="Proteomes" id="UP001290462">
    <property type="component" value="Unassembled WGS sequence"/>
</dbReference>
<protein>
    <recommendedName>
        <fullName evidence="3">Transposase</fullName>
    </recommendedName>
</protein>
<proteinExistence type="predicted"/>
<dbReference type="EMBL" id="JAVBVO010000003">
    <property type="protein sequence ID" value="MDZ5758081.1"/>
    <property type="molecule type" value="Genomic_DNA"/>
</dbReference>
<reference evidence="1" key="1">
    <citation type="submission" date="2023-08" db="EMBL/GenBank/DDBJ databases">
        <title>Genomic characterization of piscicolin 126 produced by Carnobacterium maltaromaticum CM22 strain isolated from salmon (Salmo salar).</title>
        <authorList>
            <person name="Gonzalez-Gragera E."/>
            <person name="Garcia-Lopez J.D."/>
            <person name="Teso-Perez C."/>
            <person name="Gimenez-Hernandez I."/>
            <person name="Peralta-Sanchez J.M."/>
            <person name="Valdivia E."/>
            <person name="Montalban-Lopez M."/>
            <person name="Martin-Platero A.M."/>
            <person name="Banos A."/>
            <person name="Martinez-Bueno M."/>
        </authorList>
    </citation>
    <scope>NUCLEOTIDE SEQUENCE</scope>
    <source>
        <strain evidence="1">CM22</strain>
    </source>
</reference>
<dbReference type="RefSeq" id="WP_322808657.1">
    <property type="nucleotide sequence ID" value="NZ_JAVBVO010000003.1"/>
</dbReference>
<comment type="caution">
    <text evidence="1">The sequence shown here is derived from an EMBL/GenBank/DDBJ whole genome shotgun (WGS) entry which is preliminary data.</text>
</comment>
<evidence type="ECO:0000313" key="2">
    <source>
        <dbReference type="Proteomes" id="UP001290462"/>
    </source>
</evidence>
<sequence length="57" mass="6594">MIMLNKEYKTLYPSIVPKNSIGKCLDIMNNAVSALKIEFKNGETFWIMKRDLQEVEG</sequence>
<name>A0AAW9JX54_CARML</name>
<dbReference type="AlphaFoldDB" id="A0AAW9JX54"/>
<evidence type="ECO:0000313" key="1">
    <source>
        <dbReference type="EMBL" id="MDZ5758081.1"/>
    </source>
</evidence>
<accession>A0AAW9JX54</accession>
<organism evidence="1 2">
    <name type="scientific">Carnobacterium maltaromaticum</name>
    <name type="common">Carnobacterium piscicola</name>
    <dbReference type="NCBI Taxonomy" id="2751"/>
    <lineage>
        <taxon>Bacteria</taxon>
        <taxon>Bacillati</taxon>
        <taxon>Bacillota</taxon>
        <taxon>Bacilli</taxon>
        <taxon>Lactobacillales</taxon>
        <taxon>Carnobacteriaceae</taxon>
        <taxon>Carnobacterium</taxon>
    </lineage>
</organism>